<evidence type="ECO:0000313" key="3">
    <source>
        <dbReference type="Proteomes" id="UP000483820"/>
    </source>
</evidence>
<organism evidence="2 3">
    <name type="scientific">Caenorhabditis remanei</name>
    <name type="common">Caenorhabditis vulgaris</name>
    <dbReference type="NCBI Taxonomy" id="31234"/>
    <lineage>
        <taxon>Eukaryota</taxon>
        <taxon>Metazoa</taxon>
        <taxon>Ecdysozoa</taxon>
        <taxon>Nematoda</taxon>
        <taxon>Chromadorea</taxon>
        <taxon>Rhabditida</taxon>
        <taxon>Rhabditina</taxon>
        <taxon>Rhabditomorpha</taxon>
        <taxon>Rhabditoidea</taxon>
        <taxon>Rhabditidae</taxon>
        <taxon>Peloderinae</taxon>
        <taxon>Caenorhabditis</taxon>
    </lineage>
</organism>
<feature type="signal peptide" evidence="1">
    <location>
        <begin position="1"/>
        <end position="26"/>
    </location>
</feature>
<accession>A0A6A5H6T5</accession>
<evidence type="ECO:0000256" key="1">
    <source>
        <dbReference type="SAM" id="SignalP"/>
    </source>
</evidence>
<protein>
    <submittedName>
        <fullName evidence="2">Uncharacterized protein</fullName>
    </submittedName>
</protein>
<gene>
    <name evidence="2" type="ORF">GCK72_011032</name>
</gene>
<dbReference type="GeneID" id="78775063"/>
<dbReference type="Proteomes" id="UP000483820">
    <property type="component" value="Chromosome III"/>
</dbReference>
<keyword evidence="1" id="KW-0732">Signal</keyword>
<dbReference type="KEGG" id="crq:GCK72_011032"/>
<proteinExistence type="predicted"/>
<dbReference type="RefSeq" id="XP_053587747.1">
    <property type="nucleotide sequence ID" value="XM_053728170.1"/>
</dbReference>
<name>A0A6A5H6T5_CAERE</name>
<dbReference type="CTD" id="78775063"/>
<reference evidence="2 3" key="1">
    <citation type="submission" date="2019-12" db="EMBL/GenBank/DDBJ databases">
        <title>Chromosome-level assembly of the Caenorhabditis remanei genome.</title>
        <authorList>
            <person name="Teterina A.A."/>
            <person name="Willis J.H."/>
            <person name="Phillips P.C."/>
        </authorList>
    </citation>
    <scope>NUCLEOTIDE SEQUENCE [LARGE SCALE GENOMIC DNA]</scope>
    <source>
        <strain evidence="2 3">PX506</strain>
        <tissue evidence="2">Whole organism</tissue>
    </source>
</reference>
<dbReference type="EMBL" id="WUAV01000003">
    <property type="protein sequence ID" value="KAF1762769.1"/>
    <property type="molecule type" value="Genomic_DNA"/>
</dbReference>
<feature type="chain" id="PRO_5025460716" evidence="1">
    <location>
        <begin position="27"/>
        <end position="296"/>
    </location>
</feature>
<sequence>MRGFSLCRFFLLLLLRILRLFYTSTCLSHAMVRYWRHSAYQVSPEFSYIFYTMFQYIQFYRIKKENLVSLNKGDSLGDILVEFWNGGIDKLLLECRNFSNSENLLNSIWSQFDWGREIFDSLNSIRSDVCALNILLSLDSTNEGIRETSSSQSHRKSGRSGSSLCVDDFSSSVLDSWCQFGDLFLREFGGWGDLGEEWDDGDSCMSSDDWDDGLGGVVSLETKKYAIGTVELTGLVMMAMRAFGEALAMTAAKSRTIPAFVLNKSSRVIPGLRGTPAGMTMTSAFSTAAYNSFGPV</sequence>
<dbReference type="AlphaFoldDB" id="A0A6A5H6T5"/>
<comment type="caution">
    <text evidence="2">The sequence shown here is derived from an EMBL/GenBank/DDBJ whole genome shotgun (WGS) entry which is preliminary data.</text>
</comment>
<evidence type="ECO:0000313" key="2">
    <source>
        <dbReference type="EMBL" id="KAF1762769.1"/>
    </source>
</evidence>